<dbReference type="Proteomes" id="UP000234681">
    <property type="component" value="Chromosome 9"/>
</dbReference>
<dbReference type="AlphaFoldDB" id="A6JWF6"/>
<organism evidence="2 3">
    <name type="scientific">Rattus norvegicus</name>
    <name type="common">Rat</name>
    <dbReference type="NCBI Taxonomy" id="10116"/>
    <lineage>
        <taxon>Eukaryota</taxon>
        <taxon>Metazoa</taxon>
        <taxon>Chordata</taxon>
        <taxon>Craniata</taxon>
        <taxon>Vertebrata</taxon>
        <taxon>Euteleostomi</taxon>
        <taxon>Mammalia</taxon>
        <taxon>Eutheria</taxon>
        <taxon>Euarchontoglires</taxon>
        <taxon>Glires</taxon>
        <taxon>Rodentia</taxon>
        <taxon>Myomorpha</taxon>
        <taxon>Muroidea</taxon>
        <taxon>Muridae</taxon>
        <taxon>Murinae</taxon>
        <taxon>Rattus</taxon>
    </lineage>
</organism>
<feature type="compositionally biased region" description="Polar residues" evidence="1">
    <location>
        <begin position="41"/>
        <end position="58"/>
    </location>
</feature>
<proteinExistence type="predicted"/>
<evidence type="ECO:0000256" key="1">
    <source>
        <dbReference type="SAM" id="MobiDB-lite"/>
    </source>
</evidence>
<evidence type="ECO:0000313" key="2">
    <source>
        <dbReference type="EMBL" id="EDL75564.1"/>
    </source>
</evidence>
<name>A6JWF6_RAT</name>
<accession>A6JWF6</accession>
<reference evidence="3" key="1">
    <citation type="submission" date="2005-09" db="EMBL/GenBank/DDBJ databases">
        <authorList>
            <person name="Mural R.J."/>
            <person name="Li P.W."/>
            <person name="Adams M.D."/>
            <person name="Amanatides P.G."/>
            <person name="Baden-Tillson H."/>
            <person name="Barnstead M."/>
            <person name="Chin S.H."/>
            <person name="Dew I."/>
            <person name="Evans C.A."/>
            <person name="Ferriera S."/>
            <person name="Flanigan M."/>
            <person name="Fosler C."/>
            <person name="Glodek A."/>
            <person name="Gu Z."/>
            <person name="Holt R.A."/>
            <person name="Jennings D."/>
            <person name="Kraft C.L."/>
            <person name="Lu F."/>
            <person name="Nguyen T."/>
            <person name="Nusskern D.R."/>
            <person name="Pfannkoch C.M."/>
            <person name="Sitter C."/>
            <person name="Sutton G.G."/>
            <person name="Venter J.C."/>
            <person name="Wang Z."/>
            <person name="Woodage T."/>
            <person name="Zheng X.H."/>
            <person name="Zhong F."/>
        </authorList>
    </citation>
    <scope>NUCLEOTIDE SEQUENCE [LARGE SCALE GENOMIC DNA]</scope>
    <source>
        <strain>BN</strain>
        <strain evidence="3">Sprague-Dawley</strain>
    </source>
</reference>
<dbReference type="EMBL" id="CH474004">
    <property type="protein sequence ID" value="EDL75564.1"/>
    <property type="molecule type" value="Genomic_DNA"/>
</dbReference>
<feature type="region of interest" description="Disordered" evidence="1">
    <location>
        <begin position="27"/>
        <end position="65"/>
    </location>
</feature>
<gene>
    <name evidence="2" type="ORF">rCG_23708</name>
</gene>
<feature type="compositionally biased region" description="Basic and acidic residues" evidence="1">
    <location>
        <begin position="28"/>
        <end position="37"/>
    </location>
</feature>
<sequence>MFRTDSSNHEMNLCFYSVGKASWYSEAQESHRSEKPLQQRCGHSQGRSISWLATCSNPPTMPPES</sequence>
<evidence type="ECO:0000313" key="3">
    <source>
        <dbReference type="Proteomes" id="UP000234681"/>
    </source>
</evidence>
<protein>
    <submittedName>
        <fullName evidence="2">RCG23708</fullName>
    </submittedName>
</protein>